<dbReference type="SMART" id="SM00267">
    <property type="entry name" value="GGDEF"/>
    <property type="match status" value="1"/>
</dbReference>
<evidence type="ECO:0000259" key="3">
    <source>
        <dbReference type="PROSITE" id="PS50887"/>
    </source>
</evidence>
<dbReference type="Gene3D" id="3.30.70.270">
    <property type="match status" value="1"/>
</dbReference>
<reference evidence="4 5" key="1">
    <citation type="submission" date="2018-09" db="EMBL/GenBank/DDBJ databases">
        <title>Complete genome sequence of Euzebya sp. DY32-46 isolated from seawater of Pacific Ocean.</title>
        <authorList>
            <person name="Xu L."/>
            <person name="Wu Y.-H."/>
            <person name="Xu X.-W."/>
        </authorList>
    </citation>
    <scope>NUCLEOTIDE SEQUENCE [LARGE SCALE GENOMIC DNA]</scope>
    <source>
        <strain evidence="4 5">DY32-46</strain>
    </source>
</reference>
<organism evidence="4 5">
    <name type="scientific">Euzebya pacifica</name>
    <dbReference type="NCBI Taxonomy" id="1608957"/>
    <lineage>
        <taxon>Bacteria</taxon>
        <taxon>Bacillati</taxon>
        <taxon>Actinomycetota</taxon>
        <taxon>Nitriliruptoria</taxon>
        <taxon>Euzebyales</taxon>
    </lineage>
</organism>
<feature type="transmembrane region" description="Helical" evidence="2">
    <location>
        <begin position="105"/>
        <end position="123"/>
    </location>
</feature>
<protein>
    <submittedName>
        <fullName evidence="4">Diguanylate cyclase/phosphodiesterase (GGDEF &amp; EAL domains) with PAS/PAC sensor(S)</fullName>
    </submittedName>
</protein>
<accession>A0A346XRM5</accession>
<dbReference type="KEGG" id="euz:DVS28_a0164"/>
<keyword evidence="2" id="KW-1133">Transmembrane helix</keyword>
<dbReference type="NCBIfam" id="TIGR00254">
    <property type="entry name" value="GGDEF"/>
    <property type="match status" value="1"/>
</dbReference>
<feature type="compositionally biased region" description="Acidic residues" evidence="1">
    <location>
        <begin position="448"/>
        <end position="457"/>
    </location>
</feature>
<feature type="transmembrane region" description="Helical" evidence="2">
    <location>
        <begin position="228"/>
        <end position="247"/>
    </location>
</feature>
<dbReference type="AlphaFoldDB" id="A0A346XRM5"/>
<feature type="transmembrane region" description="Helical" evidence="2">
    <location>
        <begin position="190"/>
        <end position="207"/>
    </location>
</feature>
<dbReference type="CDD" id="cd01949">
    <property type="entry name" value="GGDEF"/>
    <property type="match status" value="1"/>
</dbReference>
<dbReference type="GO" id="GO:0052621">
    <property type="term" value="F:diguanylate cyclase activity"/>
    <property type="evidence" value="ECO:0007669"/>
    <property type="project" value="TreeGrafter"/>
</dbReference>
<keyword evidence="2" id="KW-0472">Membrane</keyword>
<dbReference type="InterPro" id="IPR050469">
    <property type="entry name" value="Diguanylate_Cyclase"/>
</dbReference>
<dbReference type="PANTHER" id="PTHR45138">
    <property type="entry name" value="REGULATORY COMPONENTS OF SENSORY TRANSDUCTION SYSTEM"/>
    <property type="match status" value="1"/>
</dbReference>
<feature type="transmembrane region" description="Helical" evidence="2">
    <location>
        <begin position="135"/>
        <end position="153"/>
    </location>
</feature>
<dbReference type="GO" id="GO:1902201">
    <property type="term" value="P:negative regulation of bacterial-type flagellum-dependent cell motility"/>
    <property type="evidence" value="ECO:0007669"/>
    <property type="project" value="TreeGrafter"/>
</dbReference>
<evidence type="ECO:0000313" key="5">
    <source>
        <dbReference type="Proteomes" id="UP000264006"/>
    </source>
</evidence>
<dbReference type="GO" id="GO:0005886">
    <property type="term" value="C:plasma membrane"/>
    <property type="evidence" value="ECO:0007669"/>
    <property type="project" value="TreeGrafter"/>
</dbReference>
<dbReference type="SUPFAM" id="SSF55073">
    <property type="entry name" value="Nucleotide cyclase"/>
    <property type="match status" value="1"/>
</dbReference>
<proteinExistence type="predicted"/>
<keyword evidence="5" id="KW-1185">Reference proteome</keyword>
<feature type="domain" description="GGDEF" evidence="3">
    <location>
        <begin position="321"/>
        <end position="453"/>
    </location>
</feature>
<evidence type="ECO:0000313" key="4">
    <source>
        <dbReference type="EMBL" id="AXV04872.1"/>
    </source>
</evidence>
<dbReference type="EMBL" id="CP031165">
    <property type="protein sequence ID" value="AXV04872.1"/>
    <property type="molecule type" value="Genomic_DNA"/>
</dbReference>
<feature type="transmembrane region" description="Helical" evidence="2">
    <location>
        <begin position="259"/>
        <end position="279"/>
    </location>
</feature>
<feature type="transmembrane region" description="Helical" evidence="2">
    <location>
        <begin position="16"/>
        <end position="35"/>
    </location>
</feature>
<name>A0A346XRM5_9ACTN</name>
<dbReference type="Proteomes" id="UP000264006">
    <property type="component" value="Chromosome"/>
</dbReference>
<gene>
    <name evidence="4" type="ORF">DVS28_a0164</name>
</gene>
<sequence>MLLAALALLVGDETRVAVRGLQYLLAAAAGTVSLLRVRRAKGPRLPAFWLLVGACTLYALSNGTRVALPDGGPGELLNGLASLLLLGAGAVFVRGIRPGHGRHIILDGLIVGLIASMGLREIAALTGDPLVATSTPSTMLIIGLVGTSLWLRAIATDPSGAVRSFALAAGLAIPGTILTALQGLGPVRPRSVDVWTVVSSLLLVHALSHRDLSTIRPGPAPVYRRVTAASVALMCLALTAAPALMWSRMVLGSPPDLGLAMGMTALSALWVGRFSLMLIDRDLDRARLDEELATDPLTGVASRRQLTDHLDSLLLDSESDADVAVLMADVDEFKAVNDRHGHRAGDQALIAVAARLEKVVGDRGLVARLSGDEFTVVVQTADPLTLRKEVTAALESVTVAAEPLIVVRASVGMAIATPGETSSHTLMERADRAMYRHKRRLPTTAEQVDLDDVEDLEGATRRPGGGRGSR</sequence>
<dbReference type="PROSITE" id="PS50887">
    <property type="entry name" value="GGDEF"/>
    <property type="match status" value="1"/>
</dbReference>
<feature type="transmembrane region" description="Helical" evidence="2">
    <location>
        <begin position="76"/>
        <end position="93"/>
    </location>
</feature>
<dbReference type="InterPro" id="IPR000160">
    <property type="entry name" value="GGDEF_dom"/>
</dbReference>
<feature type="transmembrane region" description="Helical" evidence="2">
    <location>
        <begin position="47"/>
        <end position="64"/>
    </location>
</feature>
<evidence type="ECO:0000256" key="2">
    <source>
        <dbReference type="SAM" id="Phobius"/>
    </source>
</evidence>
<feature type="region of interest" description="Disordered" evidence="1">
    <location>
        <begin position="439"/>
        <end position="470"/>
    </location>
</feature>
<dbReference type="InterPro" id="IPR043128">
    <property type="entry name" value="Rev_trsase/Diguanyl_cyclase"/>
</dbReference>
<dbReference type="Pfam" id="PF00990">
    <property type="entry name" value="GGDEF"/>
    <property type="match status" value="1"/>
</dbReference>
<feature type="transmembrane region" description="Helical" evidence="2">
    <location>
        <begin position="165"/>
        <end position="184"/>
    </location>
</feature>
<dbReference type="GO" id="GO:0043709">
    <property type="term" value="P:cell adhesion involved in single-species biofilm formation"/>
    <property type="evidence" value="ECO:0007669"/>
    <property type="project" value="TreeGrafter"/>
</dbReference>
<dbReference type="InterPro" id="IPR029787">
    <property type="entry name" value="Nucleotide_cyclase"/>
</dbReference>
<evidence type="ECO:0000256" key="1">
    <source>
        <dbReference type="SAM" id="MobiDB-lite"/>
    </source>
</evidence>
<dbReference type="PANTHER" id="PTHR45138:SF9">
    <property type="entry name" value="DIGUANYLATE CYCLASE DGCM-RELATED"/>
    <property type="match status" value="1"/>
</dbReference>
<keyword evidence="2" id="KW-0812">Transmembrane</keyword>